<evidence type="ECO:0000259" key="1">
    <source>
        <dbReference type="SMART" id="SM01008"/>
    </source>
</evidence>
<dbReference type="InterPro" id="IPR037165">
    <property type="entry name" value="AldOxase/xan_DH_Mopterin-bd_sf"/>
</dbReference>
<dbReference type="PANTHER" id="PTHR11908">
    <property type="entry name" value="XANTHINE DEHYDROGENASE"/>
    <property type="match status" value="1"/>
</dbReference>
<evidence type="ECO:0000313" key="2">
    <source>
        <dbReference type="EMBL" id="NMH94583.1"/>
    </source>
</evidence>
<dbReference type="GO" id="GO:0005506">
    <property type="term" value="F:iron ion binding"/>
    <property type="evidence" value="ECO:0007669"/>
    <property type="project" value="InterPro"/>
</dbReference>
<dbReference type="Pfam" id="PF01315">
    <property type="entry name" value="Ald_Xan_dh_C"/>
    <property type="match status" value="1"/>
</dbReference>
<dbReference type="Gene3D" id="3.30.365.10">
    <property type="entry name" value="Aldehyde oxidase/xanthine dehydrogenase, molybdopterin binding domain"/>
    <property type="match status" value="4"/>
</dbReference>
<proteinExistence type="predicted"/>
<protein>
    <submittedName>
        <fullName evidence="2">Xanthine dehydrogenase family protein</fullName>
    </submittedName>
</protein>
<dbReference type="SMART" id="SM01008">
    <property type="entry name" value="Ald_Xan_dh_C"/>
    <property type="match status" value="1"/>
</dbReference>
<dbReference type="Pfam" id="PF02738">
    <property type="entry name" value="MoCoBD_1"/>
    <property type="match status" value="1"/>
</dbReference>
<dbReference type="InterPro" id="IPR046867">
    <property type="entry name" value="AldOxase/xan_DH_MoCoBD2"/>
</dbReference>
<keyword evidence="3" id="KW-1185">Reference proteome</keyword>
<dbReference type="EMBL" id="JAAXKZ010000119">
    <property type="protein sequence ID" value="NMH94583.1"/>
    <property type="molecule type" value="Genomic_DNA"/>
</dbReference>
<dbReference type="Pfam" id="PF20256">
    <property type="entry name" value="MoCoBD_2"/>
    <property type="match status" value="1"/>
</dbReference>
<dbReference type="InterPro" id="IPR036856">
    <property type="entry name" value="Ald_Oxase/Xan_DH_a/b_sf"/>
</dbReference>
<dbReference type="SUPFAM" id="SSF56003">
    <property type="entry name" value="Molybdenum cofactor-binding domain"/>
    <property type="match status" value="1"/>
</dbReference>
<comment type="caution">
    <text evidence="2">The sequence shown here is derived from an EMBL/GenBank/DDBJ whole genome shotgun (WGS) entry which is preliminary data.</text>
</comment>
<dbReference type="InterPro" id="IPR000674">
    <property type="entry name" value="Ald_Oxase/Xan_DH_a/b"/>
</dbReference>
<dbReference type="PANTHER" id="PTHR11908:SF157">
    <property type="entry name" value="XANTHINE DEHYDROGENASE SUBUNIT D-RELATED"/>
    <property type="match status" value="1"/>
</dbReference>
<dbReference type="InterPro" id="IPR016208">
    <property type="entry name" value="Ald_Oxase/xanthine_DH-like"/>
</dbReference>
<evidence type="ECO:0000313" key="3">
    <source>
        <dbReference type="Proteomes" id="UP000586918"/>
    </source>
</evidence>
<sequence>MVGARARVSGRVDFALNAVVPGMTHARLLRSPMPHARISSIDTSAAEKMPGVVAVLTAADFDRPGAPARYYGAVLRDQPVLCGEKVRFAGDPVAAVAAETEEQAAAALLEIEVDYEPLPAVGSVAEALAEGAPLVHEKPPLPREASYADIKFHGREGNVCTKFQLRSGDVEAGFAAADHIFDNTYHSPAVQHLTMEPHVVLARFEGERLTVTSSTQAPYAVRDTLAEMFGVASSKVRVIVPPIGGGYGGKTYAKFEPVTAALAWKARRPVKLVLPRDEEFLSLTKHAATIRMRTGVSSDGKLLARDVQVYFDAGAYTDISPRLIKNGGYSTAGPYAIPNVRIDSYAVYTNLPPAGAYRGYGVSQAAWAYEQQMDEMAEALGIDPVEFRRRNLLTEGERFATGEIMREAHWRELLDRTAEAIDYDTDRRVVVDEHRVRGKGVAVILKSTITPSTSHAAMRLDADGSLQVLTSSVEMGQGAHTVLAQLAAQPLGLPVSAVHVTEPDTQYTPYDQTTSSSRTTRAMGGALTSAAHVIREKLLKLAGDLLEVSPTDLELADGQVVAKGSPGVRMSVPEVFRRTRTGSISGDGEVITSGGLDPETGQGIASDHWHQGAAAAEVEVDLGTGKVYVRHVHSIAHAGRVVNPKLARLQMHGSTVFGISHALYEELVYDEGILTNPNLSDYSITAMGDMPAQLEVEFLEDEGEAEIHGLGETTLPPVIAAIGNAVRAAIGAPVRTLPITPERVLEARNS</sequence>
<organism evidence="2 3">
    <name type="scientific">Pseudonocardia bannensis</name>
    <dbReference type="NCBI Taxonomy" id="630973"/>
    <lineage>
        <taxon>Bacteria</taxon>
        <taxon>Bacillati</taxon>
        <taxon>Actinomycetota</taxon>
        <taxon>Actinomycetes</taxon>
        <taxon>Pseudonocardiales</taxon>
        <taxon>Pseudonocardiaceae</taxon>
        <taxon>Pseudonocardia</taxon>
    </lineage>
</organism>
<dbReference type="SUPFAM" id="SSF54665">
    <property type="entry name" value="CO dehydrogenase molybdoprotein N-domain-like"/>
    <property type="match status" value="1"/>
</dbReference>
<gene>
    <name evidence="2" type="ORF">HF519_24020</name>
</gene>
<dbReference type="AlphaFoldDB" id="A0A848DPY2"/>
<dbReference type="Gene3D" id="3.90.1170.50">
    <property type="entry name" value="Aldehyde oxidase/xanthine dehydrogenase, a/b hammerhead"/>
    <property type="match status" value="1"/>
</dbReference>
<reference evidence="2 3" key="1">
    <citation type="submission" date="2020-04" db="EMBL/GenBank/DDBJ databases">
        <authorList>
            <person name="Klaysubun C."/>
            <person name="Duangmal K."/>
            <person name="Lipun K."/>
        </authorList>
    </citation>
    <scope>NUCLEOTIDE SEQUENCE [LARGE SCALE GENOMIC DNA]</scope>
    <source>
        <strain evidence="2 3">DSM 45300</strain>
    </source>
</reference>
<name>A0A848DPY2_9PSEU</name>
<feature type="domain" description="Aldehyde oxidase/xanthine dehydrogenase a/b hammerhead" evidence="1">
    <location>
        <begin position="9"/>
        <end position="119"/>
    </location>
</feature>
<dbReference type="InterPro" id="IPR008274">
    <property type="entry name" value="AldOxase/xan_DH_MoCoBD1"/>
</dbReference>
<dbReference type="GO" id="GO:0016491">
    <property type="term" value="F:oxidoreductase activity"/>
    <property type="evidence" value="ECO:0007669"/>
    <property type="project" value="InterPro"/>
</dbReference>
<accession>A0A848DPY2</accession>
<dbReference type="Proteomes" id="UP000586918">
    <property type="component" value="Unassembled WGS sequence"/>
</dbReference>